<dbReference type="InterPro" id="IPR004148">
    <property type="entry name" value="BAR_dom"/>
</dbReference>
<evidence type="ECO:0000256" key="3">
    <source>
        <dbReference type="ARBA" id="ARBA00022833"/>
    </source>
</evidence>
<dbReference type="PANTHER" id="PTHR23180">
    <property type="entry name" value="CENTAURIN/ARF"/>
    <property type="match status" value="1"/>
</dbReference>
<dbReference type="Gene3D" id="2.30.29.30">
    <property type="entry name" value="Pleckstrin-homology domain (PH domain)/Phosphotyrosine-binding domain (PTB)"/>
    <property type="match status" value="1"/>
</dbReference>
<feature type="domain" description="Arf-GAP" evidence="8">
    <location>
        <begin position="820"/>
        <end position="944"/>
    </location>
</feature>
<keyword evidence="5" id="KW-0343">GTPase activation</keyword>
<dbReference type="GO" id="GO:0005802">
    <property type="term" value="C:trans-Golgi network"/>
    <property type="evidence" value="ECO:0007669"/>
    <property type="project" value="TreeGrafter"/>
</dbReference>
<evidence type="ECO:0000256" key="6">
    <source>
        <dbReference type="SAM" id="MobiDB-lite"/>
    </source>
</evidence>
<dbReference type="Gene3D" id="1.10.220.150">
    <property type="entry name" value="Arf GTPase activating protein"/>
    <property type="match status" value="1"/>
</dbReference>
<evidence type="ECO:0000256" key="4">
    <source>
        <dbReference type="PROSITE-ProRule" id="PRU00288"/>
    </source>
</evidence>
<feature type="region of interest" description="Disordered" evidence="6">
    <location>
        <begin position="1062"/>
        <end position="1110"/>
    </location>
</feature>
<feature type="region of interest" description="Disordered" evidence="6">
    <location>
        <begin position="257"/>
        <end position="290"/>
    </location>
</feature>
<comment type="function">
    <text evidence="5">GTPase-activating protein for the ADP ribosylation factor family.</text>
</comment>
<dbReference type="FunFam" id="2.30.29.30:FF:000252">
    <property type="entry name" value="ARF GTPase activator (Csx2)"/>
    <property type="match status" value="1"/>
</dbReference>
<dbReference type="Pfam" id="PF16746">
    <property type="entry name" value="BAR_3"/>
    <property type="match status" value="1"/>
</dbReference>
<feature type="compositionally biased region" description="Polar residues" evidence="6">
    <location>
        <begin position="1067"/>
        <end position="1082"/>
    </location>
</feature>
<keyword evidence="10" id="KW-1185">Reference proteome</keyword>
<dbReference type="SUPFAM" id="SSF57863">
    <property type="entry name" value="ArfGap/RecO-like zinc finger"/>
    <property type="match status" value="1"/>
</dbReference>
<keyword evidence="5" id="KW-0963">Cytoplasm</keyword>
<evidence type="ECO:0000259" key="8">
    <source>
        <dbReference type="PROSITE" id="PS50115"/>
    </source>
</evidence>
<dbReference type="EMBL" id="MU853223">
    <property type="protein sequence ID" value="KAK4128738.1"/>
    <property type="molecule type" value="Genomic_DNA"/>
</dbReference>
<comment type="caution">
    <text evidence="9">The sequence shown here is derived from an EMBL/GenBank/DDBJ whole genome shotgun (WGS) entry which is preliminary data.</text>
</comment>
<dbReference type="SMART" id="SM00105">
    <property type="entry name" value="ArfGap"/>
    <property type="match status" value="1"/>
</dbReference>
<dbReference type="SMART" id="SM00233">
    <property type="entry name" value="PH"/>
    <property type="match status" value="1"/>
</dbReference>
<organism evidence="9 10">
    <name type="scientific">Parathielavia appendiculata</name>
    <dbReference type="NCBI Taxonomy" id="2587402"/>
    <lineage>
        <taxon>Eukaryota</taxon>
        <taxon>Fungi</taxon>
        <taxon>Dikarya</taxon>
        <taxon>Ascomycota</taxon>
        <taxon>Pezizomycotina</taxon>
        <taxon>Sordariomycetes</taxon>
        <taxon>Sordariomycetidae</taxon>
        <taxon>Sordariales</taxon>
        <taxon>Chaetomiaceae</taxon>
        <taxon>Parathielavia</taxon>
    </lineage>
</organism>
<dbReference type="GO" id="GO:0005096">
    <property type="term" value="F:GTPase activator activity"/>
    <property type="evidence" value="ECO:0007669"/>
    <property type="project" value="UniProtKB-KW"/>
</dbReference>
<feature type="compositionally biased region" description="Low complexity" evidence="6">
    <location>
        <begin position="548"/>
        <end position="558"/>
    </location>
</feature>
<feature type="compositionally biased region" description="Basic and acidic residues" evidence="6">
    <location>
        <begin position="515"/>
        <end position="535"/>
    </location>
</feature>
<dbReference type="FunFam" id="1.10.220.150:FF:000017">
    <property type="entry name" value="ARF GTPase activator (Csx2), putative"/>
    <property type="match status" value="1"/>
</dbReference>
<dbReference type="InterPro" id="IPR011993">
    <property type="entry name" value="PH-like_dom_sf"/>
</dbReference>
<comment type="subcellular location">
    <subcellularLocation>
        <location evidence="5">Cytoplasm</location>
    </subcellularLocation>
</comment>
<dbReference type="InterPro" id="IPR027267">
    <property type="entry name" value="AH/BAR_dom_sf"/>
</dbReference>
<evidence type="ECO:0000256" key="2">
    <source>
        <dbReference type="ARBA" id="ARBA00022771"/>
    </source>
</evidence>
<dbReference type="InterPro" id="IPR045258">
    <property type="entry name" value="ACAP1/2/3-like"/>
</dbReference>
<keyword evidence="5" id="KW-0677">Repeat</keyword>
<reference evidence="9" key="2">
    <citation type="submission" date="2023-05" db="EMBL/GenBank/DDBJ databases">
        <authorList>
            <consortium name="Lawrence Berkeley National Laboratory"/>
            <person name="Steindorff A."/>
            <person name="Hensen N."/>
            <person name="Bonometti L."/>
            <person name="Westerberg I."/>
            <person name="Brannstrom I.O."/>
            <person name="Guillou S."/>
            <person name="Cros-Aarteil S."/>
            <person name="Calhoun S."/>
            <person name="Haridas S."/>
            <person name="Kuo A."/>
            <person name="Mondo S."/>
            <person name="Pangilinan J."/>
            <person name="Riley R."/>
            <person name="Labutti K."/>
            <person name="Andreopoulos B."/>
            <person name="Lipzen A."/>
            <person name="Chen C."/>
            <person name="Yanf M."/>
            <person name="Daum C."/>
            <person name="Ng V."/>
            <person name="Clum A."/>
            <person name="Ohm R."/>
            <person name="Martin F."/>
            <person name="Silar P."/>
            <person name="Natvig D."/>
            <person name="Lalanne C."/>
            <person name="Gautier V."/>
            <person name="Ament-Velasquez S.L."/>
            <person name="Kruys A."/>
            <person name="Hutchinson M.I."/>
            <person name="Powell A.J."/>
            <person name="Barry K."/>
            <person name="Miller A.N."/>
            <person name="Grigoriev I.V."/>
            <person name="Debuchy R."/>
            <person name="Gladieux P."/>
            <person name="Thoren M.H."/>
            <person name="Johannesson H."/>
        </authorList>
    </citation>
    <scope>NUCLEOTIDE SEQUENCE</scope>
    <source>
        <strain evidence="9">CBS 731.68</strain>
    </source>
</reference>
<feature type="domain" description="PH" evidence="7">
    <location>
        <begin position="642"/>
        <end position="748"/>
    </location>
</feature>
<feature type="region of interest" description="Disordered" evidence="6">
    <location>
        <begin position="514"/>
        <end position="618"/>
    </location>
</feature>
<keyword evidence="3 5" id="KW-0862">Zinc</keyword>
<dbReference type="FunFam" id="1.20.1270.60:FF:000051">
    <property type="entry name" value="ARF GTPase activator (Csx2)"/>
    <property type="match status" value="1"/>
</dbReference>
<dbReference type="AlphaFoldDB" id="A0AAN6Z8P5"/>
<feature type="compositionally biased region" description="Low complexity" evidence="6">
    <location>
        <begin position="267"/>
        <end position="278"/>
    </location>
</feature>
<dbReference type="CDD" id="cd08204">
    <property type="entry name" value="ArfGap"/>
    <property type="match status" value="1"/>
</dbReference>
<feature type="compositionally biased region" description="Basic and acidic residues" evidence="6">
    <location>
        <begin position="1083"/>
        <end position="1092"/>
    </location>
</feature>
<evidence type="ECO:0000313" key="9">
    <source>
        <dbReference type="EMBL" id="KAK4128738.1"/>
    </source>
</evidence>
<protein>
    <recommendedName>
        <fullName evidence="5">ADP-ribosylation factor GTPase-activating protein</fullName>
    </recommendedName>
</protein>
<dbReference type="InterPro" id="IPR001164">
    <property type="entry name" value="ArfGAP_dom"/>
</dbReference>
<keyword evidence="5" id="KW-0040">ANK repeat</keyword>
<dbReference type="InterPro" id="IPR001849">
    <property type="entry name" value="PH_domain"/>
</dbReference>
<evidence type="ECO:0000256" key="1">
    <source>
        <dbReference type="ARBA" id="ARBA00022723"/>
    </source>
</evidence>
<keyword evidence="1 5" id="KW-0479">Metal-binding</keyword>
<gene>
    <name evidence="9" type="ORF">N657DRAFT_652335</name>
</gene>
<dbReference type="GO" id="GO:0008270">
    <property type="term" value="F:zinc ion binding"/>
    <property type="evidence" value="ECO:0007669"/>
    <property type="project" value="UniProtKB-KW"/>
</dbReference>
<proteinExistence type="predicted"/>
<dbReference type="Pfam" id="PF00169">
    <property type="entry name" value="PH"/>
    <property type="match status" value="1"/>
</dbReference>
<evidence type="ECO:0000259" key="7">
    <source>
        <dbReference type="PROSITE" id="PS50003"/>
    </source>
</evidence>
<feature type="compositionally biased region" description="Polar residues" evidence="6">
    <location>
        <begin position="601"/>
        <end position="618"/>
    </location>
</feature>
<dbReference type="GO" id="GO:0006891">
    <property type="term" value="P:intra-Golgi vesicle-mediated transport"/>
    <property type="evidence" value="ECO:0007669"/>
    <property type="project" value="TreeGrafter"/>
</dbReference>
<evidence type="ECO:0000256" key="5">
    <source>
        <dbReference type="RuleBase" id="RU369028"/>
    </source>
</evidence>
<reference evidence="9" key="1">
    <citation type="journal article" date="2023" name="Mol. Phylogenet. Evol.">
        <title>Genome-scale phylogeny and comparative genomics of the fungal order Sordariales.</title>
        <authorList>
            <person name="Hensen N."/>
            <person name="Bonometti L."/>
            <person name="Westerberg I."/>
            <person name="Brannstrom I.O."/>
            <person name="Guillou S."/>
            <person name="Cros-Aarteil S."/>
            <person name="Calhoun S."/>
            <person name="Haridas S."/>
            <person name="Kuo A."/>
            <person name="Mondo S."/>
            <person name="Pangilinan J."/>
            <person name="Riley R."/>
            <person name="LaButti K."/>
            <person name="Andreopoulos B."/>
            <person name="Lipzen A."/>
            <person name="Chen C."/>
            <person name="Yan M."/>
            <person name="Daum C."/>
            <person name="Ng V."/>
            <person name="Clum A."/>
            <person name="Steindorff A."/>
            <person name="Ohm R.A."/>
            <person name="Martin F."/>
            <person name="Silar P."/>
            <person name="Natvig D.O."/>
            <person name="Lalanne C."/>
            <person name="Gautier V."/>
            <person name="Ament-Velasquez S.L."/>
            <person name="Kruys A."/>
            <person name="Hutchinson M.I."/>
            <person name="Powell A.J."/>
            <person name="Barry K."/>
            <person name="Miller A.N."/>
            <person name="Grigoriev I.V."/>
            <person name="Debuchy R."/>
            <person name="Gladieux P."/>
            <person name="Hiltunen Thoren M."/>
            <person name="Johannesson H."/>
        </authorList>
    </citation>
    <scope>NUCLEOTIDE SEQUENCE</scope>
    <source>
        <strain evidence="9">CBS 731.68</strain>
    </source>
</reference>
<dbReference type="Proteomes" id="UP001302602">
    <property type="component" value="Unassembled WGS sequence"/>
</dbReference>
<dbReference type="InterPro" id="IPR038508">
    <property type="entry name" value="ArfGAP_dom_sf"/>
</dbReference>
<keyword evidence="2 4" id="KW-0863">Zinc-finger</keyword>
<name>A0AAN6Z8P5_9PEZI</name>
<dbReference type="GO" id="GO:0005768">
    <property type="term" value="C:endosome"/>
    <property type="evidence" value="ECO:0007669"/>
    <property type="project" value="TreeGrafter"/>
</dbReference>
<accession>A0AAN6Z8P5</accession>
<dbReference type="PROSITE" id="PS50115">
    <property type="entry name" value="ARFGAP"/>
    <property type="match status" value="1"/>
</dbReference>
<dbReference type="SUPFAM" id="SSF103657">
    <property type="entry name" value="BAR/IMD domain-like"/>
    <property type="match status" value="1"/>
</dbReference>
<dbReference type="InterPro" id="IPR037278">
    <property type="entry name" value="ARFGAP/RecO"/>
</dbReference>
<evidence type="ECO:0000313" key="10">
    <source>
        <dbReference type="Proteomes" id="UP001302602"/>
    </source>
</evidence>
<dbReference type="Pfam" id="PF01412">
    <property type="entry name" value="ArfGap"/>
    <property type="match status" value="1"/>
</dbReference>
<dbReference type="PROSITE" id="PS50003">
    <property type="entry name" value="PH_DOMAIN"/>
    <property type="match status" value="1"/>
</dbReference>
<dbReference type="Gene3D" id="1.20.1270.60">
    <property type="entry name" value="Arfaptin homology (AH) domain/BAR domain"/>
    <property type="match status" value="1"/>
</dbReference>
<sequence length="1110" mass="123154">MGNVSSVPEEGAPLYLRDQNRLSISSAVIASTKRRTSMNIVPNAFPATRVSASRASGDPSPLEFVLDTEQTNPGAGPGFLLKLSNDDDLVFTFTFVIRQSQNIVQNQAGGIETVTPVDTHINGLTFVFASNTREVENLVTREFHADPNLHKNANVALVGTYSTEGSASVTFEWTWRWKPPKSTEDRGGGWRNSCSFVEYDQRAHRLITLASFSFYVTNTSPYLSQPNSPTPPLLSAPPKVRAVSAQSLESQISTIPEHEEVASPQQAAADTANSLASAPPAPKEPIKVDVSCPRPGDDIMSDDGPVFRATMKALEQKTGNMRMQMKRLIKRAEHVYQAQQEANDAFAAFMDALKEVSATNANAVQPAIEHYFDKIAREILSYERQNTANLQKIVIDPVNKLYQMDIKQAESKKRDFEEESKEFYAYVSRYLGQRHDSVKAKQSDSKYQTKRKNFELKRFDYSSFMQDLTGGRKEQEILSHLTRYADAQARYFLRTAKKVDELLPQLEALSTEVQEADKEYQYQRREREEKRRLLEKSNLPYNEPEPPSTASGPSPSAGHTNGIQSNSDTEMNRADSTGSQLRPTRSINSGNSPNAGDLSRSPGSLSQHGSVGSPLQNNKFKGIRDLEERDPNQAVQPDKDAPNRKEGLLWALNRPGGHVDPRNLNKQGWHKFWIVLDQGKLSEYSNWKQKLDLHMEPIDLRLASVREARNADRRFCFEVITPQYKRVYQATSEEDMNNWIMAINNALQSAVEGRSFKDKPPATAHADMGFNGMDIGSMLVGKSSSVGHTSHSTSAIPFRRTTVGARPSTARGNSFEEKPDKLLQMLRENDQGNCWCADCGSNNKVEWVSINLAIIVCIECSGIHRSLGTHVSKVRSLTLDTTSFTPDIVELLLLVGNRVSNMVFEARLDPAMKLTPQANREQRLKFITAKYVDRAYVEPLSATLSRYGTADDTLLAAIKRNEIQQILYALALRANPNVTDKSRGTHAVYLALAAADPAPPSPIPTQAQPHPTPTVDRVVPFPVAELLIQNGAEIPDSPPPVPLSLAAQAYLEMKRGRKAAIEASGSYDASTGSGTAMSSQNDRLQREREARLQKRVSAGGRLAKTPIPER</sequence>
<dbReference type="PANTHER" id="PTHR23180:SF160">
    <property type="entry name" value="ADP-RIBOSYLATION FACTOR GTPASE-ACTIVATING PROTEIN EFFECTOR PROTEIN 1"/>
    <property type="match status" value="1"/>
</dbReference>
<dbReference type="SUPFAM" id="SSF50729">
    <property type="entry name" value="PH domain-like"/>
    <property type="match status" value="1"/>
</dbReference>
<dbReference type="RefSeq" id="XP_062652509.1">
    <property type="nucleotide sequence ID" value="XM_062794285.1"/>
</dbReference>
<dbReference type="GeneID" id="87831054"/>
<dbReference type="CDD" id="cd07608">
    <property type="entry name" value="BAR_ArfGAP_fungi"/>
    <property type="match status" value="1"/>
</dbReference>
<feature type="compositionally biased region" description="Polar residues" evidence="6">
    <location>
        <begin position="559"/>
        <end position="594"/>
    </location>
</feature>